<dbReference type="EMBL" id="CP074676">
    <property type="protein sequence ID" value="QVL18976.1"/>
    <property type="molecule type" value="Genomic_DNA"/>
</dbReference>
<protein>
    <submittedName>
        <fullName evidence="1">General secretion pathway protein GspK</fullName>
    </submittedName>
</protein>
<evidence type="ECO:0000313" key="1">
    <source>
        <dbReference type="EMBL" id="QVL18976.1"/>
    </source>
</evidence>
<gene>
    <name evidence="1" type="ORF">KH389_27080</name>
</gene>
<dbReference type="PANTHER" id="PTHR38831:SF2">
    <property type="entry name" value="TYPE II SECRETION SYSTEM PROTEIN K"/>
    <property type="match status" value="1"/>
</dbReference>
<dbReference type="SUPFAM" id="SSF158544">
    <property type="entry name" value="GspK insert domain-like"/>
    <property type="match status" value="1"/>
</dbReference>
<organism evidence="1 2">
    <name type="scientific">Pseudomonas qingdaonensis</name>
    <dbReference type="NCBI Taxonomy" id="2056231"/>
    <lineage>
        <taxon>Bacteria</taxon>
        <taxon>Pseudomonadati</taxon>
        <taxon>Pseudomonadota</taxon>
        <taxon>Gammaproteobacteria</taxon>
        <taxon>Pseudomonadales</taxon>
        <taxon>Pseudomonadaceae</taxon>
        <taxon>Pseudomonas</taxon>
    </lineage>
</organism>
<dbReference type="InterPro" id="IPR005628">
    <property type="entry name" value="GspK"/>
</dbReference>
<dbReference type="RefSeq" id="WP_213606630.1">
    <property type="nucleotide sequence ID" value="NZ_CP074676.1"/>
</dbReference>
<proteinExistence type="predicted"/>
<evidence type="ECO:0000313" key="2">
    <source>
        <dbReference type="Proteomes" id="UP000678154"/>
    </source>
</evidence>
<dbReference type="InterPro" id="IPR038072">
    <property type="entry name" value="GspK_central_sf"/>
</dbReference>
<name>A0ABX8DRU2_9PSED</name>
<dbReference type="PANTHER" id="PTHR38831">
    <property type="entry name" value="TYPE II SECRETION SYSTEM PROTEIN K"/>
    <property type="match status" value="1"/>
</dbReference>
<keyword evidence="2" id="KW-1185">Reference proteome</keyword>
<dbReference type="GeneID" id="87483969"/>
<dbReference type="Proteomes" id="UP000678154">
    <property type="component" value="Chromosome"/>
</dbReference>
<reference evidence="1 2" key="1">
    <citation type="journal article" date="2016" name="J. Hazard. Mater.">
        <title>A newly isolated Pseudomonas putida S-1 strain for batch-mode-propanethiol degradation and continuous treatment of propanethiol-containing waste gas.</title>
        <authorList>
            <person name="Chen D.Z."/>
            <person name="Sun Y.M."/>
            <person name="Han L.M."/>
            <person name="Chen J."/>
            <person name="Ye J.X."/>
            <person name="Chen J.M."/>
        </authorList>
    </citation>
    <scope>NUCLEOTIDE SEQUENCE [LARGE SCALE GENOMIC DNA]</scope>
    <source>
        <strain evidence="1 2">S-1</strain>
    </source>
</reference>
<sequence length="242" mass="26436">MLIGFTRQRGMALTLVIWLLAAISMFVTGVVATHRVESRQNHAELQRSKAVVAAEGGLSLAVYEMLQNPDRYIANGQTHPVTLDGVTLAVSVRSEHGKLDLNFGNLDYFARFFHVMGTSSEEANALVSQMRMRRDQGEPLQHLEDLLVVTSMDTALYQRILPYVTLWGGDGVPAAAFADQVLSKAIGLPKAQQYNSNPGSVVSIDVQAILADGFTAGLLATVQITPEDSEAGIFKVLHWQER</sequence>
<accession>A0ABX8DRU2</accession>